<dbReference type="InterPro" id="IPR011658">
    <property type="entry name" value="PA14_dom"/>
</dbReference>
<evidence type="ECO:0000259" key="2">
    <source>
        <dbReference type="PROSITE" id="PS51820"/>
    </source>
</evidence>
<dbReference type="SUPFAM" id="SSF56988">
    <property type="entry name" value="Anthrax protective antigen"/>
    <property type="match status" value="1"/>
</dbReference>
<feature type="chain" id="PRO_5033001796" description="PA14 domain-containing protein" evidence="1">
    <location>
        <begin position="23"/>
        <end position="191"/>
    </location>
</feature>
<dbReference type="EMBL" id="CP048788">
    <property type="protein sequence ID" value="QJF51212.1"/>
    <property type="molecule type" value="Genomic_DNA"/>
</dbReference>
<keyword evidence="1" id="KW-0732">Signal</keyword>
<gene>
    <name evidence="3" type="ORF">G3256_08580</name>
</gene>
<name>A0A858STS9_9RHOB</name>
<dbReference type="RefSeq" id="WP_169640427.1">
    <property type="nucleotide sequence ID" value="NZ_CP048788.1"/>
</dbReference>
<dbReference type="Pfam" id="PF07691">
    <property type="entry name" value="PA14"/>
    <property type="match status" value="1"/>
</dbReference>
<dbReference type="PROSITE" id="PS51820">
    <property type="entry name" value="PA14"/>
    <property type="match status" value="1"/>
</dbReference>
<dbReference type="AlphaFoldDB" id="A0A858STS9"/>
<dbReference type="SMART" id="SM00758">
    <property type="entry name" value="PA14"/>
    <property type="match status" value="1"/>
</dbReference>
<feature type="domain" description="PA14" evidence="2">
    <location>
        <begin position="38"/>
        <end position="188"/>
    </location>
</feature>
<sequence>MIRTICAAVFAAAVMSPLAAIAQTVTLSPANPQPSAGALSPGLAVSYARMPSAVRELAGAAKALQKGAKPGTPLAGLSYDDTDQKVLTSDSYEKIAADISGYIKFDRAGSYMLEFLNNDGLELSIGGQQVALYDGIHACGYAGEIEVNVPQAGYYPLKATYFQRKGTACLMMEWGPDSDGLEMVPNSAFFH</sequence>
<evidence type="ECO:0000313" key="4">
    <source>
        <dbReference type="Proteomes" id="UP000503308"/>
    </source>
</evidence>
<organism evidence="3 4">
    <name type="scientific">Roseobacter ponti</name>
    <dbReference type="NCBI Taxonomy" id="1891787"/>
    <lineage>
        <taxon>Bacteria</taxon>
        <taxon>Pseudomonadati</taxon>
        <taxon>Pseudomonadota</taxon>
        <taxon>Alphaproteobacteria</taxon>
        <taxon>Rhodobacterales</taxon>
        <taxon>Roseobacteraceae</taxon>
        <taxon>Roseobacter</taxon>
    </lineage>
</organism>
<dbReference type="Gene3D" id="3.90.182.10">
    <property type="entry name" value="Toxin - Anthrax Protective Antigen,domain 1"/>
    <property type="match status" value="1"/>
</dbReference>
<reference evidence="3 4" key="1">
    <citation type="submission" date="2020-02" db="EMBL/GenBank/DDBJ databases">
        <title>Genome sequence of Roseobacter ponti.</title>
        <authorList>
            <person name="Hollensteiner J."/>
            <person name="Schneider D."/>
            <person name="Poehlein A."/>
            <person name="Daniel R."/>
        </authorList>
    </citation>
    <scope>NUCLEOTIDE SEQUENCE [LARGE SCALE GENOMIC DNA]</scope>
    <source>
        <strain evidence="3 4">DSM 106830</strain>
    </source>
</reference>
<evidence type="ECO:0000256" key="1">
    <source>
        <dbReference type="SAM" id="SignalP"/>
    </source>
</evidence>
<dbReference type="InterPro" id="IPR037524">
    <property type="entry name" value="PA14/GLEYA"/>
</dbReference>
<keyword evidence="4" id="KW-1185">Reference proteome</keyword>
<proteinExistence type="predicted"/>
<dbReference type="Proteomes" id="UP000503308">
    <property type="component" value="Chromosome"/>
</dbReference>
<evidence type="ECO:0000313" key="3">
    <source>
        <dbReference type="EMBL" id="QJF51212.1"/>
    </source>
</evidence>
<dbReference type="KEGG" id="rpon:G3256_08580"/>
<accession>A0A858STS9</accession>
<protein>
    <recommendedName>
        <fullName evidence="2">PA14 domain-containing protein</fullName>
    </recommendedName>
</protein>
<feature type="signal peptide" evidence="1">
    <location>
        <begin position="1"/>
        <end position="22"/>
    </location>
</feature>